<evidence type="ECO:0000259" key="6">
    <source>
        <dbReference type="PROSITE" id="PS50832"/>
    </source>
</evidence>
<keyword evidence="4" id="KW-0699">rRNA-binding</keyword>
<dbReference type="InterPro" id="IPR003029">
    <property type="entry name" value="S1_domain"/>
</dbReference>
<keyword evidence="4" id="KW-0694">RNA-binding</keyword>
<gene>
    <name evidence="4" type="primary">infA</name>
    <name evidence="7" type="ORF">SAMN05444373_101535</name>
</gene>
<dbReference type="Gene3D" id="2.40.50.140">
    <property type="entry name" value="Nucleic acid-binding proteins"/>
    <property type="match status" value="1"/>
</dbReference>
<keyword evidence="2 4" id="KW-0396">Initiation factor</keyword>
<dbReference type="AlphaFoldDB" id="A0A1M6F5J2"/>
<dbReference type="PANTHER" id="PTHR33370:SF1">
    <property type="entry name" value="TRANSLATION INITIATION FACTOR IF-1, CHLOROPLASTIC"/>
    <property type="match status" value="1"/>
</dbReference>
<reference evidence="7 8" key="1">
    <citation type="submission" date="2016-11" db="EMBL/GenBank/DDBJ databases">
        <authorList>
            <person name="Varghese N."/>
            <person name="Submissions S."/>
        </authorList>
    </citation>
    <scope>NUCLEOTIDE SEQUENCE [LARGE SCALE GENOMIC DNA]</scope>
    <source>
        <strain evidence="7 8">DSM 19027</strain>
    </source>
</reference>
<protein>
    <recommendedName>
        <fullName evidence="4 5">Translation initiation factor IF-1</fullName>
    </recommendedName>
</protein>
<dbReference type="HAMAP" id="MF_00075">
    <property type="entry name" value="IF_1"/>
    <property type="match status" value="1"/>
</dbReference>
<dbReference type="NCBIfam" id="TIGR00008">
    <property type="entry name" value="infA"/>
    <property type="match status" value="1"/>
</dbReference>
<proteinExistence type="inferred from homology"/>
<dbReference type="SUPFAM" id="SSF50249">
    <property type="entry name" value="Nucleic acid-binding proteins"/>
    <property type="match status" value="1"/>
</dbReference>
<evidence type="ECO:0000256" key="1">
    <source>
        <dbReference type="ARBA" id="ARBA00010939"/>
    </source>
</evidence>
<dbReference type="SMART" id="SM00316">
    <property type="entry name" value="S1"/>
    <property type="match status" value="1"/>
</dbReference>
<name>A0A1M6F5J2_9FIRM</name>
<dbReference type="FunFam" id="2.40.50.140:FF:000002">
    <property type="entry name" value="Translation initiation factor IF-1"/>
    <property type="match status" value="1"/>
</dbReference>
<keyword evidence="8" id="KW-1185">Reference proteome</keyword>
<dbReference type="GO" id="GO:0043022">
    <property type="term" value="F:ribosome binding"/>
    <property type="evidence" value="ECO:0007669"/>
    <property type="project" value="UniProtKB-UniRule"/>
</dbReference>
<dbReference type="RefSeq" id="WP_149678423.1">
    <property type="nucleotide sequence ID" value="NZ_DAONMB010000001.1"/>
</dbReference>
<dbReference type="PANTHER" id="PTHR33370">
    <property type="entry name" value="TRANSLATION INITIATION FACTOR IF-1, CHLOROPLASTIC"/>
    <property type="match status" value="1"/>
</dbReference>
<accession>A0A1M6F5J2</accession>
<sequence>MSKEDVIELEGTVVEALPNAMFRVQLENGHVILAHISGKLRMNYIRILPGDKVTVEMSTYDLSRGRITWRGKS</sequence>
<evidence type="ECO:0000256" key="4">
    <source>
        <dbReference type="HAMAP-Rule" id="MF_00075"/>
    </source>
</evidence>
<dbReference type="InterPro" id="IPR012340">
    <property type="entry name" value="NA-bd_OB-fold"/>
</dbReference>
<comment type="function">
    <text evidence="4">One of the essential components for the initiation of protein synthesis. Stabilizes the binding of IF-2 and IF-3 on the 30S subunit to which N-formylmethionyl-tRNA(fMet) subsequently binds. Helps modulate mRNA selection, yielding the 30S pre-initiation complex (PIC). Upon addition of the 50S ribosomal subunit IF-1, IF-2 and IF-3 are released leaving the mature 70S translation initiation complex.</text>
</comment>
<comment type="subunit">
    <text evidence="4">Component of the 30S ribosomal translation pre-initiation complex which assembles on the 30S ribosome in the order IF-2 and IF-3, IF-1 and N-formylmethionyl-tRNA(fMet); mRNA recruitment can occur at any time during PIC assembly.</text>
</comment>
<dbReference type="PROSITE" id="PS50832">
    <property type="entry name" value="S1_IF1_TYPE"/>
    <property type="match status" value="1"/>
</dbReference>
<dbReference type="Pfam" id="PF01176">
    <property type="entry name" value="eIF-1a"/>
    <property type="match status" value="1"/>
</dbReference>
<evidence type="ECO:0000256" key="3">
    <source>
        <dbReference type="ARBA" id="ARBA00022917"/>
    </source>
</evidence>
<dbReference type="OrthoDB" id="9803250at2"/>
<dbReference type="EMBL" id="FQZP01000015">
    <property type="protein sequence ID" value="SHI92932.1"/>
    <property type="molecule type" value="Genomic_DNA"/>
</dbReference>
<dbReference type="GO" id="GO:0003743">
    <property type="term" value="F:translation initiation factor activity"/>
    <property type="evidence" value="ECO:0007669"/>
    <property type="project" value="UniProtKB-UniRule"/>
</dbReference>
<comment type="subcellular location">
    <subcellularLocation>
        <location evidence="4">Cytoplasm</location>
    </subcellularLocation>
</comment>
<evidence type="ECO:0000313" key="7">
    <source>
        <dbReference type="EMBL" id="SHI92932.1"/>
    </source>
</evidence>
<dbReference type="GO" id="GO:0019843">
    <property type="term" value="F:rRNA binding"/>
    <property type="evidence" value="ECO:0007669"/>
    <property type="project" value="UniProtKB-UniRule"/>
</dbReference>
<dbReference type="CDD" id="cd04451">
    <property type="entry name" value="S1_IF1"/>
    <property type="match status" value="1"/>
</dbReference>
<keyword evidence="4" id="KW-0963">Cytoplasm</keyword>
<keyword evidence="3 4" id="KW-0648">Protein biosynthesis</keyword>
<feature type="domain" description="S1-like" evidence="6">
    <location>
        <begin position="1"/>
        <end position="72"/>
    </location>
</feature>
<dbReference type="Proteomes" id="UP000324781">
    <property type="component" value="Unassembled WGS sequence"/>
</dbReference>
<comment type="similarity">
    <text evidence="1 4">Belongs to the IF-1 family.</text>
</comment>
<organism evidence="7 8">
    <name type="scientific">Thermoclostridium caenicola</name>
    <dbReference type="NCBI Taxonomy" id="659425"/>
    <lineage>
        <taxon>Bacteria</taxon>
        <taxon>Bacillati</taxon>
        <taxon>Bacillota</taxon>
        <taxon>Clostridia</taxon>
        <taxon>Eubacteriales</taxon>
        <taxon>Oscillospiraceae</taxon>
        <taxon>Thermoclostridium</taxon>
    </lineage>
</organism>
<evidence type="ECO:0000313" key="8">
    <source>
        <dbReference type="Proteomes" id="UP000324781"/>
    </source>
</evidence>
<dbReference type="InterPro" id="IPR004368">
    <property type="entry name" value="TIF_IF1"/>
</dbReference>
<dbReference type="InterPro" id="IPR006196">
    <property type="entry name" value="RNA-binding_domain_S1_IF1"/>
</dbReference>
<evidence type="ECO:0000256" key="5">
    <source>
        <dbReference type="NCBIfam" id="TIGR00008"/>
    </source>
</evidence>
<dbReference type="GO" id="GO:0005829">
    <property type="term" value="C:cytosol"/>
    <property type="evidence" value="ECO:0007669"/>
    <property type="project" value="TreeGrafter"/>
</dbReference>
<evidence type="ECO:0000256" key="2">
    <source>
        <dbReference type="ARBA" id="ARBA00022540"/>
    </source>
</evidence>